<dbReference type="PANTHER" id="PTHR43976:SF9">
    <property type="entry name" value="OXIDOREDUCTASE"/>
    <property type="match status" value="1"/>
</dbReference>
<keyword evidence="2" id="KW-1185">Reference proteome</keyword>
<evidence type="ECO:0000313" key="1">
    <source>
        <dbReference type="EMBL" id="TDK29854.1"/>
    </source>
</evidence>
<dbReference type="Pfam" id="PF00106">
    <property type="entry name" value="adh_short"/>
    <property type="match status" value="1"/>
</dbReference>
<dbReference type="PANTHER" id="PTHR43976">
    <property type="entry name" value="SHORT CHAIN DEHYDROGENASE"/>
    <property type="match status" value="1"/>
</dbReference>
<dbReference type="Proteomes" id="UP000295238">
    <property type="component" value="Unassembled WGS sequence"/>
</dbReference>
<dbReference type="Gene3D" id="3.40.50.720">
    <property type="entry name" value="NAD(P)-binding Rossmann-like Domain"/>
    <property type="match status" value="1"/>
</dbReference>
<dbReference type="OrthoDB" id="9793825at2"/>
<gene>
    <name evidence="1" type="ORF">E2F50_21890</name>
</gene>
<dbReference type="InterPro" id="IPR002347">
    <property type="entry name" value="SDR_fam"/>
</dbReference>
<dbReference type="RefSeq" id="WP_133318319.1">
    <property type="nucleotide sequence ID" value="NZ_SMTL01000009.1"/>
</dbReference>
<dbReference type="SUPFAM" id="SSF51735">
    <property type="entry name" value="NAD(P)-binding Rossmann-fold domains"/>
    <property type="match status" value="1"/>
</dbReference>
<name>A0A4R5U6I2_9HYPH</name>
<dbReference type="InterPro" id="IPR036291">
    <property type="entry name" value="NAD(P)-bd_dom_sf"/>
</dbReference>
<dbReference type="InterPro" id="IPR051911">
    <property type="entry name" value="SDR_oxidoreductase"/>
</dbReference>
<comment type="caution">
    <text evidence="1">The sequence shown here is derived from an EMBL/GenBank/DDBJ whole genome shotgun (WGS) entry which is preliminary data.</text>
</comment>
<dbReference type="EMBL" id="SMTL01000009">
    <property type="protein sequence ID" value="TDK29854.1"/>
    <property type="molecule type" value="Genomic_DNA"/>
</dbReference>
<dbReference type="PRINTS" id="PR00081">
    <property type="entry name" value="GDHRDH"/>
</dbReference>
<proteinExistence type="predicted"/>
<protein>
    <submittedName>
        <fullName evidence="1">SDR family NAD(P)-dependent oxidoreductase</fullName>
    </submittedName>
</protein>
<organism evidence="1 2">
    <name type="scientific">Rhizobium deserti</name>
    <dbReference type="NCBI Taxonomy" id="2547961"/>
    <lineage>
        <taxon>Bacteria</taxon>
        <taxon>Pseudomonadati</taxon>
        <taxon>Pseudomonadota</taxon>
        <taxon>Alphaproteobacteria</taxon>
        <taxon>Hyphomicrobiales</taxon>
        <taxon>Rhizobiaceae</taxon>
        <taxon>Rhizobium/Agrobacterium group</taxon>
        <taxon>Rhizobium</taxon>
    </lineage>
</organism>
<dbReference type="AlphaFoldDB" id="A0A4R5U6I2"/>
<reference evidence="1 2" key="1">
    <citation type="submission" date="2019-03" db="EMBL/GenBank/DDBJ databases">
        <title>Rhizobium sp. nov., an bacterium isolated from biocrust in Mu Us Desert.</title>
        <authorList>
            <person name="Lixiong L."/>
        </authorList>
    </citation>
    <scope>NUCLEOTIDE SEQUENCE [LARGE SCALE GENOMIC DNA]</scope>
    <source>
        <strain evidence="1 2">SPY-1</strain>
    </source>
</reference>
<evidence type="ECO:0000313" key="2">
    <source>
        <dbReference type="Proteomes" id="UP000295238"/>
    </source>
</evidence>
<sequence>MTDKKIIVITGAGSGFGKLAAVELARAGHKVYASMRDLAGHSKDKVEDIRSIASSEGIELHPLQLDVREEPSCRSAADFVLAVDGRIDVVINNAAMMMAGLTESFRPEQLAQILDLNAISWLRVNRAFLPAMRRQNKGLLLYVGSGITQIPDPFTGPMRPARRRETFSPKSWALRTAATTSRP</sequence>
<accession>A0A4R5U6I2</accession>